<keyword evidence="1" id="KW-0808">Transferase</keyword>
<dbReference type="PANTHER" id="PTHR11669:SF8">
    <property type="entry name" value="DNA POLYMERASE III SUBUNIT DELTA"/>
    <property type="match status" value="1"/>
</dbReference>
<keyword evidence="2" id="KW-1185">Reference proteome</keyword>
<name>A0A7H2BCV1_9MICC</name>
<evidence type="ECO:0000313" key="1">
    <source>
        <dbReference type="EMBL" id="QNV37497.1"/>
    </source>
</evidence>
<dbReference type="InterPro" id="IPR027417">
    <property type="entry name" value="P-loop_NTPase"/>
</dbReference>
<dbReference type="Pfam" id="PF13177">
    <property type="entry name" value="DNA_pol3_delta2"/>
    <property type="match status" value="1"/>
</dbReference>
<dbReference type="SUPFAM" id="SSF52540">
    <property type="entry name" value="P-loop containing nucleoside triphosphate hydrolases"/>
    <property type="match status" value="1"/>
</dbReference>
<dbReference type="AlphaFoldDB" id="A0A7H2BCV1"/>
<dbReference type="RefSeq" id="WP_190724370.1">
    <property type="nucleotide sequence ID" value="NZ_CP061539.1"/>
</dbReference>
<dbReference type="GO" id="GO:0003887">
    <property type="term" value="F:DNA-directed DNA polymerase activity"/>
    <property type="evidence" value="ECO:0007669"/>
    <property type="project" value="UniProtKB-EC"/>
</dbReference>
<dbReference type="InterPro" id="IPR050238">
    <property type="entry name" value="DNA_Rep/Repair_Clamp_Loader"/>
</dbReference>
<organism evidence="1 2">
    <name type="scientific">Rothia terrae</name>
    <dbReference type="NCBI Taxonomy" id="396015"/>
    <lineage>
        <taxon>Bacteria</taxon>
        <taxon>Bacillati</taxon>
        <taxon>Actinomycetota</taxon>
        <taxon>Actinomycetes</taxon>
        <taxon>Micrococcales</taxon>
        <taxon>Micrococcaceae</taxon>
        <taxon>Rothia</taxon>
    </lineage>
</organism>
<dbReference type="InterPro" id="IPR004622">
    <property type="entry name" value="DNA_pol_HolB"/>
</dbReference>
<dbReference type="Proteomes" id="UP000516404">
    <property type="component" value="Chromosome"/>
</dbReference>
<dbReference type="KEGG" id="rter:IDM49_09810"/>
<dbReference type="NCBIfam" id="NF005926">
    <property type="entry name" value="PRK07940.1"/>
    <property type="match status" value="1"/>
</dbReference>
<protein>
    <submittedName>
        <fullName evidence="1">DNA polymerase III subunit delta</fullName>
        <ecNumber evidence="1">2.7.7.7</ecNumber>
    </submittedName>
</protein>
<keyword evidence="1" id="KW-0548">Nucleotidyltransferase</keyword>
<dbReference type="NCBIfam" id="TIGR00678">
    <property type="entry name" value="holB"/>
    <property type="match status" value="1"/>
</dbReference>
<proteinExistence type="predicted"/>
<reference evidence="1 2" key="1">
    <citation type="submission" date="2020-09" db="EMBL/GenBank/DDBJ databases">
        <title>Investigation of environmental microbes.</title>
        <authorList>
            <person name="Ou Y."/>
            <person name="Kang Q."/>
        </authorList>
    </citation>
    <scope>NUCLEOTIDE SEQUENCE [LARGE SCALE GENOMIC DNA]</scope>
    <source>
        <strain evidence="1 2">KJZ-14</strain>
    </source>
</reference>
<dbReference type="PANTHER" id="PTHR11669">
    <property type="entry name" value="REPLICATION FACTOR C / DNA POLYMERASE III GAMMA-TAU SUBUNIT"/>
    <property type="match status" value="1"/>
</dbReference>
<sequence>MSVWESLIGQGAVVEQLRRAAALDTPTHAWLFSGPAGSGREDAALAFAAALLCDQPNPADRGCGQCKSCTTVLGGSHADLTRFRTQNVSIKIEEARELVTRAQDRPSVGRWRVIILEDTNRMPERTSNVLLKAIEEPPPHTIWLLTSPSASDVLITIRSRCRPVKLRIPPVADIASLLITRHGVEPALAEHAARLSQGNIETALRLSTSTDAADARARREEVVGIPLRLRSVSAAIGAADRLITIAEEEADADASSRNEAELQALRDALGIAEGERVTPAMRAQVRQLEEDQKRRARRIQTDTLDRFLVDLQTFYRDVLTLQLGTGAQLVNAHLAQQLTQYAGDTRPETTLAHLDTIAVTRRRITTNASARLMFEAMMTALMKR</sequence>
<evidence type="ECO:0000313" key="2">
    <source>
        <dbReference type="Proteomes" id="UP000516404"/>
    </source>
</evidence>
<dbReference type="GO" id="GO:0008408">
    <property type="term" value="F:3'-5' exonuclease activity"/>
    <property type="evidence" value="ECO:0007669"/>
    <property type="project" value="InterPro"/>
</dbReference>
<dbReference type="EMBL" id="CP061539">
    <property type="protein sequence ID" value="QNV37497.1"/>
    <property type="molecule type" value="Genomic_DNA"/>
</dbReference>
<dbReference type="GO" id="GO:0006261">
    <property type="term" value="P:DNA-templated DNA replication"/>
    <property type="evidence" value="ECO:0007669"/>
    <property type="project" value="TreeGrafter"/>
</dbReference>
<accession>A0A7H2BCV1</accession>
<dbReference type="GeneID" id="96624534"/>
<dbReference type="EC" id="2.7.7.7" evidence="1"/>
<dbReference type="Gene3D" id="3.40.50.300">
    <property type="entry name" value="P-loop containing nucleotide triphosphate hydrolases"/>
    <property type="match status" value="1"/>
</dbReference>
<gene>
    <name evidence="1" type="ORF">IDM49_09810</name>
</gene>